<dbReference type="OrthoDB" id="3526639at2"/>
<organism evidence="1 2">
    <name type="scientific">Nonomuraea terrae</name>
    <dbReference type="NCBI Taxonomy" id="2530383"/>
    <lineage>
        <taxon>Bacteria</taxon>
        <taxon>Bacillati</taxon>
        <taxon>Actinomycetota</taxon>
        <taxon>Actinomycetes</taxon>
        <taxon>Streptosporangiales</taxon>
        <taxon>Streptosporangiaceae</taxon>
        <taxon>Nonomuraea</taxon>
    </lineage>
</organism>
<dbReference type="Pfam" id="PF20062">
    <property type="entry name" value="DUF6461"/>
    <property type="match status" value="1"/>
</dbReference>
<keyword evidence="2" id="KW-1185">Reference proteome</keyword>
<dbReference type="AlphaFoldDB" id="A0A4R4YDG9"/>
<reference evidence="1 2" key="1">
    <citation type="submission" date="2019-03" db="EMBL/GenBank/DDBJ databases">
        <title>Draft genome sequences of novel Actinobacteria.</title>
        <authorList>
            <person name="Sahin N."/>
            <person name="Ay H."/>
            <person name="Saygin H."/>
        </authorList>
    </citation>
    <scope>NUCLEOTIDE SEQUENCE [LARGE SCALE GENOMIC DNA]</scope>
    <source>
        <strain evidence="1 2">CH32</strain>
    </source>
</reference>
<evidence type="ECO:0000313" key="1">
    <source>
        <dbReference type="EMBL" id="TDD41212.1"/>
    </source>
</evidence>
<protein>
    <submittedName>
        <fullName evidence="1">Uncharacterized protein</fullName>
    </submittedName>
</protein>
<evidence type="ECO:0000313" key="2">
    <source>
        <dbReference type="Proteomes" id="UP000295302"/>
    </source>
</evidence>
<dbReference type="EMBL" id="SMKQ01000147">
    <property type="protein sequence ID" value="TDD41212.1"/>
    <property type="molecule type" value="Genomic_DNA"/>
</dbReference>
<dbReference type="InterPro" id="IPR045592">
    <property type="entry name" value="DUF6461"/>
</dbReference>
<gene>
    <name evidence="1" type="ORF">E1286_33165</name>
</gene>
<sequence>MPECVRLFGGDPLQTREADFQDIYEEGYDLDPDDPSDGAILLDQQGDWVVVVEPTSYRGISSALLQQLSLNGAALSVSWTVNVDAYVKWAEHGHVLHIFEPPALDTVNPEKAEVGWVVDHGVDLNAWDQNWLAATLTLAEKITSVRLDRAWTERPHVGVTVGPMPSA</sequence>
<accession>A0A4R4YDG9</accession>
<comment type="caution">
    <text evidence="1">The sequence shown here is derived from an EMBL/GenBank/DDBJ whole genome shotgun (WGS) entry which is preliminary data.</text>
</comment>
<name>A0A4R4YDG9_9ACTN</name>
<proteinExistence type="predicted"/>
<dbReference type="Proteomes" id="UP000295302">
    <property type="component" value="Unassembled WGS sequence"/>
</dbReference>